<organism evidence="1 2">
    <name type="scientific">Striga asiatica</name>
    <name type="common">Asiatic witchweed</name>
    <name type="synonym">Buchnera asiatica</name>
    <dbReference type="NCBI Taxonomy" id="4170"/>
    <lineage>
        <taxon>Eukaryota</taxon>
        <taxon>Viridiplantae</taxon>
        <taxon>Streptophyta</taxon>
        <taxon>Embryophyta</taxon>
        <taxon>Tracheophyta</taxon>
        <taxon>Spermatophyta</taxon>
        <taxon>Magnoliopsida</taxon>
        <taxon>eudicotyledons</taxon>
        <taxon>Gunneridae</taxon>
        <taxon>Pentapetalae</taxon>
        <taxon>asterids</taxon>
        <taxon>lamiids</taxon>
        <taxon>Lamiales</taxon>
        <taxon>Orobanchaceae</taxon>
        <taxon>Buchnereae</taxon>
        <taxon>Striga</taxon>
    </lineage>
</organism>
<protein>
    <submittedName>
        <fullName evidence="1">DNA helicase/primase complex-associated protein</fullName>
    </submittedName>
</protein>
<proteinExistence type="predicted"/>
<name>A0A5A7NZX5_STRAF</name>
<sequence length="114" mass="13368">MKWDPLQLELDLSRLDILKPEPELLLHLPANDIHGGILYKGIIVRFQPFPDLHVPKHASISERNCRSYHRLYVDLRLSHYVVSRKHVFYRAIVSRYIELQFLVPDGIQVAVNDT</sequence>
<dbReference type="EMBL" id="BKCP01000669">
    <property type="protein sequence ID" value="GER26056.1"/>
    <property type="molecule type" value="Genomic_DNA"/>
</dbReference>
<keyword evidence="1" id="KW-0378">Hydrolase</keyword>
<evidence type="ECO:0000313" key="2">
    <source>
        <dbReference type="Proteomes" id="UP000325081"/>
    </source>
</evidence>
<feature type="non-terminal residue" evidence="1">
    <location>
        <position position="114"/>
    </location>
</feature>
<gene>
    <name evidence="1" type="ORF">STAS_01683</name>
</gene>
<reference evidence="2" key="1">
    <citation type="journal article" date="2019" name="Curr. Biol.">
        <title>Genome Sequence of Striga asiatica Provides Insight into the Evolution of Plant Parasitism.</title>
        <authorList>
            <person name="Yoshida S."/>
            <person name="Kim S."/>
            <person name="Wafula E.K."/>
            <person name="Tanskanen J."/>
            <person name="Kim Y.M."/>
            <person name="Honaas L."/>
            <person name="Yang Z."/>
            <person name="Spallek T."/>
            <person name="Conn C.E."/>
            <person name="Ichihashi Y."/>
            <person name="Cheong K."/>
            <person name="Cui S."/>
            <person name="Der J.P."/>
            <person name="Gundlach H."/>
            <person name="Jiao Y."/>
            <person name="Hori C."/>
            <person name="Ishida J.K."/>
            <person name="Kasahara H."/>
            <person name="Kiba T."/>
            <person name="Kim M.S."/>
            <person name="Koo N."/>
            <person name="Laohavisit A."/>
            <person name="Lee Y.H."/>
            <person name="Lumba S."/>
            <person name="McCourt P."/>
            <person name="Mortimer J.C."/>
            <person name="Mutuku J.M."/>
            <person name="Nomura T."/>
            <person name="Sasaki-Sekimoto Y."/>
            <person name="Seto Y."/>
            <person name="Wang Y."/>
            <person name="Wakatake T."/>
            <person name="Sakakibara H."/>
            <person name="Demura T."/>
            <person name="Yamaguchi S."/>
            <person name="Yoneyama K."/>
            <person name="Manabe R.I."/>
            <person name="Nelson D.C."/>
            <person name="Schulman A.H."/>
            <person name="Timko M.P."/>
            <person name="dePamphilis C.W."/>
            <person name="Choi D."/>
            <person name="Shirasu K."/>
        </authorList>
    </citation>
    <scope>NUCLEOTIDE SEQUENCE [LARGE SCALE GENOMIC DNA]</scope>
    <source>
        <strain evidence="2">cv. UVA1</strain>
    </source>
</reference>
<keyword evidence="1" id="KW-0547">Nucleotide-binding</keyword>
<dbReference type="Proteomes" id="UP000325081">
    <property type="component" value="Unassembled WGS sequence"/>
</dbReference>
<dbReference type="AlphaFoldDB" id="A0A5A7NZX5"/>
<dbReference type="GO" id="GO:0004386">
    <property type="term" value="F:helicase activity"/>
    <property type="evidence" value="ECO:0007669"/>
    <property type="project" value="UniProtKB-KW"/>
</dbReference>
<keyword evidence="1" id="KW-0067">ATP-binding</keyword>
<evidence type="ECO:0000313" key="1">
    <source>
        <dbReference type="EMBL" id="GER26056.1"/>
    </source>
</evidence>
<comment type="caution">
    <text evidence="1">The sequence shown here is derived from an EMBL/GenBank/DDBJ whole genome shotgun (WGS) entry which is preliminary data.</text>
</comment>
<accession>A0A5A7NZX5</accession>
<keyword evidence="1" id="KW-0347">Helicase</keyword>
<keyword evidence="2" id="KW-1185">Reference proteome</keyword>